<organism evidence="1 2">
    <name type="scientific">Strongylus vulgaris</name>
    <name type="common">Blood worm</name>
    <dbReference type="NCBI Taxonomy" id="40348"/>
    <lineage>
        <taxon>Eukaryota</taxon>
        <taxon>Metazoa</taxon>
        <taxon>Ecdysozoa</taxon>
        <taxon>Nematoda</taxon>
        <taxon>Chromadorea</taxon>
        <taxon>Rhabditida</taxon>
        <taxon>Rhabditina</taxon>
        <taxon>Rhabditomorpha</taxon>
        <taxon>Strongyloidea</taxon>
        <taxon>Strongylidae</taxon>
        <taxon>Strongylus</taxon>
    </lineage>
</organism>
<sequence>MLSRMWLASDRDLMLYHVKEALIYSHPQHHNELHNLRWL</sequence>
<dbReference type="AlphaFoldDB" id="A0A3P7IS22"/>
<evidence type="ECO:0000313" key="2">
    <source>
        <dbReference type="Proteomes" id="UP000270094"/>
    </source>
</evidence>
<protein>
    <submittedName>
        <fullName evidence="1">Uncharacterized protein</fullName>
    </submittedName>
</protein>
<keyword evidence="2" id="KW-1185">Reference proteome</keyword>
<dbReference type="EMBL" id="UYYB01017030">
    <property type="protein sequence ID" value="VDM70653.1"/>
    <property type="molecule type" value="Genomic_DNA"/>
</dbReference>
<accession>A0A3P7IS22</accession>
<reference evidence="1 2" key="1">
    <citation type="submission" date="2018-11" db="EMBL/GenBank/DDBJ databases">
        <authorList>
            <consortium name="Pathogen Informatics"/>
        </authorList>
    </citation>
    <scope>NUCLEOTIDE SEQUENCE [LARGE SCALE GENOMIC DNA]</scope>
</reference>
<gene>
    <name evidence="1" type="ORF">SVUK_LOCUS5651</name>
</gene>
<dbReference type="Proteomes" id="UP000270094">
    <property type="component" value="Unassembled WGS sequence"/>
</dbReference>
<proteinExistence type="predicted"/>
<evidence type="ECO:0000313" key="1">
    <source>
        <dbReference type="EMBL" id="VDM70653.1"/>
    </source>
</evidence>
<name>A0A3P7IS22_STRVU</name>